<dbReference type="InterPro" id="IPR006311">
    <property type="entry name" value="TAT_signal"/>
</dbReference>
<organism evidence="3 4">
    <name type="scientific">Granulicella mallensis (strain ATCC BAA-1857 / DSM 23137 / MP5ACTX8)</name>
    <dbReference type="NCBI Taxonomy" id="682795"/>
    <lineage>
        <taxon>Bacteria</taxon>
        <taxon>Pseudomonadati</taxon>
        <taxon>Acidobacteriota</taxon>
        <taxon>Terriglobia</taxon>
        <taxon>Terriglobales</taxon>
        <taxon>Acidobacteriaceae</taxon>
        <taxon>Granulicella</taxon>
    </lineage>
</organism>
<gene>
    <name evidence="3" type="ordered locus">AciX8_4310</name>
</gene>
<dbReference type="SUPFAM" id="SSF52317">
    <property type="entry name" value="Class I glutamine amidotransferase-like"/>
    <property type="match status" value="1"/>
</dbReference>
<name>G8NSK8_GRAMM</name>
<dbReference type="PROSITE" id="PS51318">
    <property type="entry name" value="TAT"/>
    <property type="match status" value="1"/>
</dbReference>
<keyword evidence="1" id="KW-0732">Signal</keyword>
<dbReference type="InterPro" id="IPR029062">
    <property type="entry name" value="Class_I_gatase-like"/>
</dbReference>
<dbReference type="KEGG" id="gma:AciX8_4310"/>
<proteinExistence type="predicted"/>
<dbReference type="EMBL" id="CP003130">
    <property type="protein sequence ID" value="AEU38584.1"/>
    <property type="molecule type" value="Genomic_DNA"/>
</dbReference>
<feature type="signal peptide" evidence="1">
    <location>
        <begin position="1"/>
        <end position="20"/>
    </location>
</feature>
<feature type="domain" description="DJ-1/PfpI" evidence="2">
    <location>
        <begin position="62"/>
        <end position="226"/>
    </location>
</feature>
<protein>
    <submittedName>
        <fullName evidence="3">ThiJ/PfpI domain-containing protein</fullName>
    </submittedName>
</protein>
<dbReference type="PANTHER" id="PTHR43130:SF3">
    <property type="entry name" value="HTH-TYPE TRANSCRIPTIONAL REGULATOR RV1931C"/>
    <property type="match status" value="1"/>
</dbReference>
<sequence length="385" mass="41400" precursor="true">MILTRRKAMLSLATAASAVALTPRPDLFAAAIRTSGLDGALERHDEMINPYQRRFGRAQPVVAVLADNSGTELSDFVVPFGILSRSKSAKVIAVSLLPGTVPMRPALRLEMQQTTAQFDAGYREGADYVIVPAMMNETDPSLLAWIKAQAAKGSTIVSICNGAIVVANTGLMNGHRATAHWGTESLRLANYPDVRWEKNIRYVADGKIVSSSGISASIMISLALVEAIAGHERAAAVAREVGVAQWSSRHNSDSFQWRSGEKAKAGSMRDNHDAGELIGIPVAPGIDEVALALTAEAYTHSHRAHAVAMAEKTEPVLTLHGLLVIPENIVGRDPRPDRVLPSLNAGPSVLVLDKTLAEIEATYGREAAYSAARVMEYRYFSENKL</sequence>
<dbReference type="AlphaFoldDB" id="G8NSK8"/>
<dbReference type="STRING" id="682795.AciX8_4310"/>
<evidence type="ECO:0000313" key="4">
    <source>
        <dbReference type="Proteomes" id="UP000007113"/>
    </source>
</evidence>
<dbReference type="PANTHER" id="PTHR43130">
    <property type="entry name" value="ARAC-FAMILY TRANSCRIPTIONAL REGULATOR"/>
    <property type="match status" value="1"/>
</dbReference>
<evidence type="ECO:0000256" key="1">
    <source>
        <dbReference type="SAM" id="SignalP"/>
    </source>
</evidence>
<dbReference type="OrthoDB" id="6382410at2"/>
<dbReference type="Proteomes" id="UP000007113">
    <property type="component" value="Chromosome"/>
</dbReference>
<dbReference type="Pfam" id="PF01965">
    <property type="entry name" value="DJ-1_PfpI"/>
    <property type="match status" value="1"/>
</dbReference>
<evidence type="ECO:0000313" key="3">
    <source>
        <dbReference type="EMBL" id="AEU38584.1"/>
    </source>
</evidence>
<feature type="chain" id="PRO_5003511973" evidence="1">
    <location>
        <begin position="21"/>
        <end position="385"/>
    </location>
</feature>
<accession>G8NSK8</accession>
<evidence type="ECO:0000259" key="2">
    <source>
        <dbReference type="Pfam" id="PF01965"/>
    </source>
</evidence>
<dbReference type="eggNOG" id="COG0693">
    <property type="taxonomic scope" value="Bacteria"/>
</dbReference>
<keyword evidence="4" id="KW-1185">Reference proteome</keyword>
<reference evidence="3 4" key="1">
    <citation type="submission" date="2011-11" db="EMBL/GenBank/DDBJ databases">
        <title>Complete sequence of Granulicella mallensis MP5ACTX8.</title>
        <authorList>
            <consortium name="US DOE Joint Genome Institute"/>
            <person name="Lucas S."/>
            <person name="Copeland A."/>
            <person name="Lapidus A."/>
            <person name="Cheng J.-F."/>
            <person name="Goodwin L."/>
            <person name="Pitluck S."/>
            <person name="Peters L."/>
            <person name="Lu M."/>
            <person name="Detter J.C."/>
            <person name="Han C."/>
            <person name="Tapia R."/>
            <person name="Land M."/>
            <person name="Hauser L."/>
            <person name="Kyrpides N."/>
            <person name="Ivanova N."/>
            <person name="Mikhailova N."/>
            <person name="Pagani I."/>
            <person name="Rawat S."/>
            <person name="Mannisto M."/>
            <person name="Haggblom M."/>
            <person name="Woyke T."/>
        </authorList>
    </citation>
    <scope>NUCLEOTIDE SEQUENCE [LARGE SCALE GENOMIC DNA]</scope>
    <source>
        <strain evidence="4">ATCC BAA-1857 / DSM 23137 / MP5ACTX8</strain>
    </source>
</reference>
<dbReference type="HOGENOM" id="CLU_730944_0_0_0"/>
<dbReference type="Gene3D" id="3.40.50.880">
    <property type="match status" value="1"/>
</dbReference>
<dbReference type="InterPro" id="IPR002818">
    <property type="entry name" value="DJ-1/PfpI"/>
</dbReference>
<dbReference type="InterPro" id="IPR052158">
    <property type="entry name" value="INH-QAR"/>
</dbReference>